<feature type="binding site" evidence="7">
    <location>
        <position position="93"/>
    </location>
    <ligand>
        <name>[2Fe-2S] cluster</name>
        <dbReference type="ChEBI" id="CHEBI:190135"/>
    </ligand>
</feature>
<dbReference type="Gene3D" id="3.40.30.10">
    <property type="entry name" value="Glutaredoxin"/>
    <property type="match status" value="1"/>
</dbReference>
<comment type="caution">
    <text evidence="8">The sequence shown here is derived from an EMBL/GenBank/DDBJ whole genome shotgun (WGS) entry which is preliminary data.</text>
</comment>
<keyword evidence="2 7" id="KW-0001">2Fe-2S</keyword>
<organism evidence="8 9">
    <name type="scientific">Aminicella lysinilytica</name>
    <dbReference type="NCBI Taxonomy" id="433323"/>
    <lineage>
        <taxon>Bacteria</taxon>
        <taxon>Bacillati</taxon>
        <taxon>Bacillota</taxon>
        <taxon>Clostridia</taxon>
        <taxon>Peptostreptococcales</taxon>
        <taxon>Anaerovoracaceae</taxon>
        <taxon>Aminicella</taxon>
    </lineage>
</organism>
<dbReference type="AlphaFoldDB" id="A0A4R6PYS8"/>
<dbReference type="PANTHER" id="PTHR43342:SF1">
    <property type="entry name" value="BIFURCATING [FEFE] HYDROGENASE GAMMA SUBUNIT"/>
    <property type="match status" value="1"/>
</dbReference>
<dbReference type="OrthoDB" id="9807941at2"/>
<dbReference type="PROSITE" id="PS01099">
    <property type="entry name" value="COMPLEX1_24K"/>
    <property type="match status" value="1"/>
</dbReference>
<evidence type="ECO:0000256" key="3">
    <source>
        <dbReference type="ARBA" id="ARBA00022723"/>
    </source>
</evidence>
<dbReference type="SUPFAM" id="SSF52833">
    <property type="entry name" value="Thioredoxin-like"/>
    <property type="match status" value="1"/>
</dbReference>
<dbReference type="PIRSF" id="PIRSF000216">
    <property type="entry name" value="NADH_DH_24kDa"/>
    <property type="match status" value="1"/>
</dbReference>
<evidence type="ECO:0000313" key="8">
    <source>
        <dbReference type="EMBL" id="TDP50817.1"/>
    </source>
</evidence>
<comment type="cofactor">
    <cofactor evidence="7">
        <name>[2Fe-2S] cluster</name>
        <dbReference type="ChEBI" id="CHEBI:190135"/>
    </cofactor>
    <text evidence="7">Binds 1 [2Fe-2S] cluster.</text>
</comment>
<evidence type="ECO:0000256" key="7">
    <source>
        <dbReference type="PIRSR" id="PIRSR000216-1"/>
    </source>
</evidence>
<comment type="similarity">
    <text evidence="1">Belongs to the complex I 24 kDa subunit family.</text>
</comment>
<evidence type="ECO:0000256" key="6">
    <source>
        <dbReference type="ARBA" id="ARBA00034078"/>
    </source>
</evidence>
<keyword evidence="4 7" id="KW-0408">Iron</keyword>
<dbReference type="CDD" id="cd03064">
    <property type="entry name" value="TRX_Fd_NuoE"/>
    <property type="match status" value="1"/>
</dbReference>
<dbReference type="Proteomes" id="UP000295500">
    <property type="component" value="Unassembled WGS sequence"/>
</dbReference>
<comment type="cofactor">
    <cofactor evidence="6">
        <name>[2Fe-2S] cluster</name>
        <dbReference type="ChEBI" id="CHEBI:190135"/>
    </cofactor>
</comment>
<keyword evidence="9" id="KW-1185">Reference proteome</keyword>
<evidence type="ECO:0000256" key="2">
    <source>
        <dbReference type="ARBA" id="ARBA00022714"/>
    </source>
</evidence>
<keyword evidence="5 7" id="KW-0411">Iron-sulfur</keyword>
<keyword evidence="3 7" id="KW-0479">Metal-binding</keyword>
<dbReference type="Pfam" id="PF01257">
    <property type="entry name" value="2Fe-2S_thioredx"/>
    <property type="match status" value="1"/>
</dbReference>
<name>A0A4R6PYS8_9FIRM</name>
<dbReference type="Gene3D" id="1.10.10.1590">
    <property type="entry name" value="NADH-quinone oxidoreductase subunit E"/>
    <property type="match status" value="1"/>
</dbReference>
<dbReference type="InterPro" id="IPR036249">
    <property type="entry name" value="Thioredoxin-like_sf"/>
</dbReference>
<dbReference type="InterPro" id="IPR028431">
    <property type="entry name" value="NADP_DH_HndA-like"/>
</dbReference>
<protein>
    <submittedName>
        <fullName evidence="8">NADH dehydrogenase subunit E</fullName>
    </submittedName>
</protein>
<dbReference type="InterPro" id="IPR002023">
    <property type="entry name" value="NuoE-like"/>
</dbReference>
<evidence type="ECO:0000256" key="5">
    <source>
        <dbReference type="ARBA" id="ARBA00023014"/>
    </source>
</evidence>
<dbReference type="PANTHER" id="PTHR43342">
    <property type="entry name" value="NADH-QUINONE OXIDOREDUCTASE, E SUBUNIT"/>
    <property type="match status" value="1"/>
</dbReference>
<dbReference type="GO" id="GO:0051537">
    <property type="term" value="F:2 iron, 2 sulfur cluster binding"/>
    <property type="evidence" value="ECO:0007669"/>
    <property type="project" value="UniProtKB-KW"/>
</dbReference>
<proteinExistence type="inferred from homology"/>
<evidence type="ECO:0000256" key="4">
    <source>
        <dbReference type="ARBA" id="ARBA00023004"/>
    </source>
</evidence>
<dbReference type="GO" id="GO:0046872">
    <property type="term" value="F:metal ion binding"/>
    <property type="evidence" value="ECO:0007669"/>
    <property type="project" value="UniProtKB-KW"/>
</dbReference>
<gene>
    <name evidence="8" type="ORF">EV211_13617</name>
</gene>
<dbReference type="RefSeq" id="WP_133529065.1">
    <property type="nucleotide sequence ID" value="NZ_CALCQM010000013.1"/>
</dbReference>
<evidence type="ECO:0000256" key="1">
    <source>
        <dbReference type="ARBA" id="ARBA00010643"/>
    </source>
</evidence>
<dbReference type="EMBL" id="SNXO01000036">
    <property type="protein sequence ID" value="TDP50817.1"/>
    <property type="molecule type" value="Genomic_DNA"/>
</dbReference>
<sequence length="169" mass="18633">MSETKSCGASRREEFKDLNPVLDKYAKVPGSLITILQQAQEIYGYLSVDTINYISEATGIKPAKIYGVATFYAQFRLQPIGKYLIMLCKGTACHVNGADRIEEAVCEYLNIQDGETTEDGVFTLNNVACLGCCSLAPVMMVRSNDGNETYGNLTKDKVVQILAEIRERA</sequence>
<dbReference type="InterPro" id="IPR042128">
    <property type="entry name" value="NuoE_dom"/>
</dbReference>
<evidence type="ECO:0000313" key="9">
    <source>
        <dbReference type="Proteomes" id="UP000295500"/>
    </source>
</evidence>
<reference evidence="8 9" key="1">
    <citation type="submission" date="2019-03" db="EMBL/GenBank/DDBJ databases">
        <title>Genomic Encyclopedia of Type Strains, Phase IV (KMG-IV): sequencing the most valuable type-strain genomes for metagenomic binning, comparative biology and taxonomic classification.</title>
        <authorList>
            <person name="Goeker M."/>
        </authorList>
    </citation>
    <scope>NUCLEOTIDE SEQUENCE [LARGE SCALE GENOMIC DNA]</scope>
    <source>
        <strain evidence="8 9">DSM 28287</strain>
    </source>
</reference>
<dbReference type="GO" id="GO:0016491">
    <property type="term" value="F:oxidoreductase activity"/>
    <property type="evidence" value="ECO:0007669"/>
    <property type="project" value="InterPro"/>
</dbReference>
<dbReference type="NCBIfam" id="NF005722">
    <property type="entry name" value="PRK07539.1-2"/>
    <property type="match status" value="1"/>
</dbReference>
<dbReference type="InterPro" id="IPR041921">
    <property type="entry name" value="NuoE_N"/>
</dbReference>
<accession>A0A4R6PYS8</accession>
<feature type="binding site" evidence="7">
    <location>
        <position position="133"/>
    </location>
    <ligand>
        <name>[2Fe-2S] cluster</name>
        <dbReference type="ChEBI" id="CHEBI:190135"/>
    </ligand>
</feature>
<feature type="binding site" evidence="7">
    <location>
        <position position="88"/>
    </location>
    <ligand>
        <name>[2Fe-2S] cluster</name>
        <dbReference type="ChEBI" id="CHEBI:190135"/>
    </ligand>
</feature>
<feature type="binding site" evidence="7">
    <location>
        <position position="129"/>
    </location>
    <ligand>
        <name>[2Fe-2S] cluster</name>
        <dbReference type="ChEBI" id="CHEBI:190135"/>
    </ligand>
</feature>